<dbReference type="Gene3D" id="3.50.30.10">
    <property type="entry name" value="Phosphohistidine domain"/>
    <property type="match status" value="1"/>
</dbReference>
<comment type="caution">
    <text evidence="5">The sequence shown here is derived from an EMBL/GenBank/DDBJ whole genome shotgun (WGS) entry which is preliminary data.</text>
</comment>
<dbReference type="PROSITE" id="PS00370">
    <property type="entry name" value="PEP_ENZYMES_PHOS_SITE"/>
    <property type="match status" value="1"/>
</dbReference>
<sequence length="479" mass="55241">MSNIPDPIFKNKLKKISWQKIYDREYGVQYSEVAVALLAKASYHFPVISTDQVVVPGEGNNTAFYIDDISWIKLVEGLNKKYISNVKRLEEYKKQFLFDGKNYLSFAQKLSRKDLKNLSNKELLKLFLKHQNKRDRYSVFAWSAFILNNYVAENATSIIDRYIEKADRKNEKQEILDVLFKPEKRAAVLQLQYEVERHHGKLNQSDFEDLYERFKWLSCLDLHNKPWTKEEFREHVKSFTKIESKKEPIFSKYAKELKINADDLEYLLMAKRFVYIKDARDDFRRESVYYSLALFKELAKRMQINPEDISYLQESEIIAFLEGKSIISKETIRERKKGFVVYLSADKKLVCLQGNAIKKTLKLFKLVITEEVKTQITGMVASKGLATGKVVIVRGVKDLGKVEEGDVLVAVTTHPDYVPAMRRAVGIVTDEGGVTSHAAIVSREFGLACIVGTKKATKLLKDGDVVEVNAEEGWVKKLN</sequence>
<proteinExistence type="inferred from homology"/>
<keyword evidence="2" id="KW-0547">Nucleotide-binding</keyword>
<dbReference type="InterPro" id="IPR036637">
    <property type="entry name" value="Phosphohistidine_dom_sf"/>
</dbReference>
<reference evidence="5 6" key="1">
    <citation type="journal article" date="2016" name="Nat. Commun.">
        <title>Thousands of microbial genomes shed light on interconnected biogeochemical processes in an aquifer system.</title>
        <authorList>
            <person name="Anantharaman K."/>
            <person name="Brown C.T."/>
            <person name="Hug L.A."/>
            <person name="Sharon I."/>
            <person name="Castelle C.J."/>
            <person name="Probst A.J."/>
            <person name="Thomas B.C."/>
            <person name="Singh A."/>
            <person name="Wilkins M.J."/>
            <person name="Karaoz U."/>
            <person name="Brodie E.L."/>
            <person name="Williams K.H."/>
            <person name="Hubbard S.S."/>
            <person name="Banfield J.F."/>
        </authorList>
    </citation>
    <scope>NUCLEOTIDE SEQUENCE [LARGE SCALE GENOMIC DNA]</scope>
</reference>
<dbReference type="GO" id="GO:0008986">
    <property type="term" value="F:pyruvate, water dikinase activity"/>
    <property type="evidence" value="ECO:0007669"/>
    <property type="project" value="InterPro"/>
</dbReference>
<evidence type="ECO:0000256" key="3">
    <source>
        <dbReference type="ARBA" id="ARBA00022840"/>
    </source>
</evidence>
<organism evidence="5 6">
    <name type="scientific">Candidatus Spechtbacteria bacterium RIFCSPLOWO2_01_FULL_43_12</name>
    <dbReference type="NCBI Taxonomy" id="1802162"/>
    <lineage>
        <taxon>Bacteria</taxon>
        <taxon>Candidatus Spechtiibacteriota</taxon>
    </lineage>
</organism>
<evidence type="ECO:0000313" key="6">
    <source>
        <dbReference type="Proteomes" id="UP000178835"/>
    </source>
</evidence>
<keyword evidence="3" id="KW-0067">ATP-binding</keyword>
<evidence type="ECO:0000259" key="4">
    <source>
        <dbReference type="Pfam" id="PF00391"/>
    </source>
</evidence>
<name>A0A1G2HEJ6_9BACT</name>
<dbReference type="Pfam" id="PF00391">
    <property type="entry name" value="PEP-utilizers"/>
    <property type="match status" value="1"/>
</dbReference>
<dbReference type="AlphaFoldDB" id="A0A1G2HEJ6"/>
<evidence type="ECO:0000256" key="2">
    <source>
        <dbReference type="ARBA" id="ARBA00022741"/>
    </source>
</evidence>
<gene>
    <name evidence="5" type="ORF">A2919_00025</name>
</gene>
<evidence type="ECO:0000256" key="1">
    <source>
        <dbReference type="ARBA" id="ARBA00007837"/>
    </source>
</evidence>
<comment type="similarity">
    <text evidence="1">Belongs to the PEP-utilizing enzyme family.</text>
</comment>
<accession>A0A1G2HEJ6</accession>
<dbReference type="InterPro" id="IPR006319">
    <property type="entry name" value="PEP_synth"/>
</dbReference>
<evidence type="ECO:0000313" key="5">
    <source>
        <dbReference type="EMBL" id="OGZ60907.1"/>
    </source>
</evidence>
<dbReference type="Proteomes" id="UP000178835">
    <property type="component" value="Unassembled WGS sequence"/>
</dbReference>
<dbReference type="SUPFAM" id="SSF52009">
    <property type="entry name" value="Phosphohistidine domain"/>
    <property type="match status" value="1"/>
</dbReference>
<dbReference type="EMBL" id="MHOH01000010">
    <property type="protein sequence ID" value="OGZ60907.1"/>
    <property type="molecule type" value="Genomic_DNA"/>
</dbReference>
<dbReference type="PANTHER" id="PTHR43030">
    <property type="entry name" value="PHOSPHOENOLPYRUVATE SYNTHASE"/>
    <property type="match status" value="1"/>
</dbReference>
<dbReference type="PANTHER" id="PTHR43030:SF1">
    <property type="entry name" value="PHOSPHOENOLPYRUVATE SYNTHASE"/>
    <property type="match status" value="1"/>
</dbReference>
<protein>
    <recommendedName>
        <fullName evidence="4">PEP-utilising enzyme mobile domain-containing protein</fullName>
    </recommendedName>
</protein>
<dbReference type="InterPro" id="IPR018274">
    <property type="entry name" value="PEP_util_AS"/>
</dbReference>
<feature type="domain" description="PEP-utilising enzyme mobile" evidence="4">
    <location>
        <begin position="403"/>
        <end position="473"/>
    </location>
</feature>
<dbReference type="GO" id="GO:0005524">
    <property type="term" value="F:ATP binding"/>
    <property type="evidence" value="ECO:0007669"/>
    <property type="project" value="UniProtKB-KW"/>
</dbReference>
<dbReference type="InterPro" id="IPR008279">
    <property type="entry name" value="PEP-util_enz_mobile_dom"/>
</dbReference>